<reference evidence="2 4" key="2">
    <citation type="submission" date="2024-10" db="EMBL/GenBank/DDBJ databases">
        <authorList>
            <person name="Ryan C."/>
        </authorList>
    </citation>
    <scope>NUCLEOTIDE SEQUENCE [LARGE SCALE GENOMIC DNA]</scope>
</reference>
<evidence type="ECO:0000256" key="1">
    <source>
        <dbReference type="SAM" id="MobiDB-lite"/>
    </source>
</evidence>
<dbReference type="SUPFAM" id="SSF57667">
    <property type="entry name" value="beta-beta-alpha zinc fingers"/>
    <property type="match status" value="1"/>
</dbReference>
<dbReference type="EMBL" id="OZ075119">
    <property type="protein sequence ID" value="CAL5092917.1"/>
    <property type="molecule type" value="Genomic_DNA"/>
</dbReference>
<feature type="region of interest" description="Disordered" evidence="1">
    <location>
        <begin position="1"/>
        <end position="31"/>
    </location>
</feature>
<evidence type="ECO:0000313" key="4">
    <source>
        <dbReference type="Proteomes" id="UP001497457"/>
    </source>
</evidence>
<evidence type="ECO:0008006" key="5">
    <source>
        <dbReference type="Google" id="ProtNLM"/>
    </source>
</evidence>
<organism evidence="2 4">
    <name type="scientific">Urochloa decumbens</name>
    <dbReference type="NCBI Taxonomy" id="240449"/>
    <lineage>
        <taxon>Eukaryota</taxon>
        <taxon>Viridiplantae</taxon>
        <taxon>Streptophyta</taxon>
        <taxon>Embryophyta</taxon>
        <taxon>Tracheophyta</taxon>
        <taxon>Spermatophyta</taxon>
        <taxon>Magnoliopsida</taxon>
        <taxon>Liliopsida</taxon>
        <taxon>Poales</taxon>
        <taxon>Poaceae</taxon>
        <taxon>PACMAD clade</taxon>
        <taxon>Panicoideae</taxon>
        <taxon>Panicodae</taxon>
        <taxon>Paniceae</taxon>
        <taxon>Melinidinae</taxon>
        <taxon>Urochloa</taxon>
    </lineage>
</organism>
<name>A0ABC8VIM4_9POAL</name>
<proteinExistence type="predicted"/>
<accession>A0ABC8VIM4</accession>
<protein>
    <recommendedName>
        <fullName evidence="5">U1-type domain-containing protein</fullName>
    </recommendedName>
</protein>
<dbReference type="AlphaFoldDB" id="A0ABC8VIM4"/>
<gene>
    <name evidence="3" type="ORF">URODEC1_LOCUS115137</name>
    <name evidence="2" type="ORF">URODEC1_LOCUS3854</name>
</gene>
<keyword evidence="4" id="KW-1185">Reference proteome</keyword>
<reference evidence="4" key="1">
    <citation type="submission" date="2024-06" db="EMBL/GenBank/DDBJ databases">
        <authorList>
            <person name="Ryan C."/>
        </authorList>
    </citation>
    <scope>NUCLEOTIDE SEQUENCE [LARGE SCALE GENOMIC DNA]</scope>
</reference>
<feature type="compositionally biased region" description="Low complexity" evidence="1">
    <location>
        <begin position="19"/>
        <end position="31"/>
    </location>
</feature>
<sequence length="84" mass="9290">MEGAVEPPEAEHEVFQPGGRPATTSPSAAAGPRTTARLWRCRVCQVECGGRDMFREHCGSEQHFDALQVFVLRPDLFADRLHVA</sequence>
<dbReference type="Proteomes" id="UP001497457">
    <property type="component" value="Chromosome 10rd"/>
</dbReference>
<dbReference type="Proteomes" id="UP001497457">
    <property type="component" value="Chromosome 9rd"/>
</dbReference>
<evidence type="ECO:0000313" key="2">
    <source>
        <dbReference type="EMBL" id="CAL4891549.1"/>
    </source>
</evidence>
<dbReference type="EMBL" id="OZ075120">
    <property type="protein sequence ID" value="CAL4891549.1"/>
    <property type="molecule type" value="Genomic_DNA"/>
</dbReference>
<evidence type="ECO:0000313" key="3">
    <source>
        <dbReference type="EMBL" id="CAL5092917.1"/>
    </source>
</evidence>
<dbReference type="InterPro" id="IPR036236">
    <property type="entry name" value="Znf_C2H2_sf"/>
</dbReference>